<dbReference type="Proteomes" id="UP000281553">
    <property type="component" value="Unassembled WGS sequence"/>
</dbReference>
<dbReference type="GO" id="GO:0031012">
    <property type="term" value="C:extracellular matrix"/>
    <property type="evidence" value="ECO:0007669"/>
    <property type="project" value="TreeGrafter"/>
</dbReference>
<organism evidence="7 8">
    <name type="scientific">Dibothriocephalus latus</name>
    <name type="common">Fish tapeworm</name>
    <name type="synonym">Diphyllobothrium latum</name>
    <dbReference type="NCBI Taxonomy" id="60516"/>
    <lineage>
        <taxon>Eukaryota</taxon>
        <taxon>Metazoa</taxon>
        <taxon>Spiralia</taxon>
        <taxon>Lophotrochozoa</taxon>
        <taxon>Platyhelminthes</taxon>
        <taxon>Cestoda</taxon>
        <taxon>Eucestoda</taxon>
        <taxon>Diphyllobothriidea</taxon>
        <taxon>Diphyllobothriidae</taxon>
        <taxon>Dibothriocephalus</taxon>
    </lineage>
</organism>
<dbReference type="PANTHER" id="PTHR33395">
    <property type="entry name" value="TRANSCRIPTASE, PUTATIVE-RELATED-RELATED"/>
    <property type="match status" value="1"/>
</dbReference>
<evidence type="ECO:0000313" key="8">
    <source>
        <dbReference type="Proteomes" id="UP000281553"/>
    </source>
</evidence>
<protein>
    <recommendedName>
        <fullName evidence="6">p53 DNA-binding domain-containing protein</fullName>
    </recommendedName>
</protein>
<dbReference type="PANTHER" id="PTHR33395:SF22">
    <property type="entry name" value="REVERSE TRANSCRIPTASE DOMAIN-CONTAINING PROTEIN"/>
    <property type="match status" value="1"/>
</dbReference>
<evidence type="ECO:0000256" key="3">
    <source>
        <dbReference type="ARBA" id="ARBA00023163"/>
    </source>
</evidence>
<feature type="region of interest" description="Disordered" evidence="5">
    <location>
        <begin position="187"/>
        <end position="212"/>
    </location>
</feature>
<dbReference type="GO" id="GO:0003700">
    <property type="term" value="F:DNA-binding transcription factor activity"/>
    <property type="evidence" value="ECO:0007669"/>
    <property type="project" value="InterPro"/>
</dbReference>
<keyword evidence="3" id="KW-0804">Transcription</keyword>
<dbReference type="InterPro" id="IPR011615">
    <property type="entry name" value="p53_DNA-bd"/>
</dbReference>
<keyword evidence="8" id="KW-1185">Reference proteome</keyword>
<comment type="subcellular location">
    <subcellularLocation>
        <location evidence="1">Nucleus</location>
    </subcellularLocation>
</comment>
<evidence type="ECO:0000313" key="7">
    <source>
        <dbReference type="EMBL" id="VDN12575.1"/>
    </source>
</evidence>
<keyword evidence="4" id="KW-0539">Nucleus</keyword>
<proteinExistence type="predicted"/>
<dbReference type="GO" id="GO:0005634">
    <property type="term" value="C:nucleus"/>
    <property type="evidence" value="ECO:0007669"/>
    <property type="project" value="UniProtKB-SubCell"/>
</dbReference>
<dbReference type="GO" id="GO:0000976">
    <property type="term" value="F:transcription cis-regulatory region binding"/>
    <property type="evidence" value="ECO:0007669"/>
    <property type="project" value="InterPro"/>
</dbReference>
<name>A0A3P7L577_DIBLA</name>
<feature type="compositionally biased region" description="Polar residues" evidence="5">
    <location>
        <begin position="188"/>
        <end position="208"/>
    </location>
</feature>
<dbReference type="GO" id="GO:0007508">
    <property type="term" value="P:larval heart development"/>
    <property type="evidence" value="ECO:0007669"/>
    <property type="project" value="TreeGrafter"/>
</dbReference>
<evidence type="ECO:0000256" key="2">
    <source>
        <dbReference type="ARBA" id="ARBA00023015"/>
    </source>
</evidence>
<accession>A0A3P7L577</accession>
<dbReference type="EMBL" id="UYRU01054217">
    <property type="protein sequence ID" value="VDN12575.1"/>
    <property type="molecule type" value="Genomic_DNA"/>
</dbReference>
<dbReference type="Pfam" id="PF00870">
    <property type="entry name" value="P53"/>
    <property type="match status" value="1"/>
</dbReference>
<dbReference type="OrthoDB" id="10063766at2759"/>
<sequence>MGGIRRLFVNINNCFILDVTFRIPRTPMNLAIRIVPLFVSPQQWCDPVLRCANHTEASNSETDVVKRRSFLTVSSPDTVYAFTGPKLRGDHLNLCIPINKPRSTASGIKVEDSVSNSKEQLPLVTKSIVCRLHCLNSCFRQKAKERIELVVRLEDLTGPEPTILGMDRVEVCCSATQSRDINSPLDLLSNSRSSADGQTATSVASPMSGSRKRSLALTSTDSSFNSQGESVLSRSGMVDELKALATRSNTLIVGDFNAPIINWNSSSADCAESAFDHQLLHITQSLLLTQHVTYVLLNRTMINPKVLYSYIRQSTRNKDPIPLLRAVEGAEISEDKDKADHLSQFFRSVMTTEPDFSPPTYDDDAMPFLDTVLFTEEIIKTDKCNILQIGRFKASSTKVYSLNGTPLQQVENQKYLGVWITSSLKPTLNCTKAARFILQLIRRAFMGFEKHSFSKIFGSFVRLHLEFAIQAWRRWTVKDCTVLEKVQRRATKMVKGPRTLPYESRLSNLDLFPLSYRQLRGDLILTSRIMNNLNCCFVPDDFFIQANTPTLRRHPLKLRPGKARIDGSNLSFSNRVVAAWNVLPEEVVHIHPYLLSIVD</sequence>
<dbReference type="Gene3D" id="2.60.40.720">
    <property type="match status" value="1"/>
</dbReference>
<dbReference type="SUPFAM" id="SSF49417">
    <property type="entry name" value="p53-like transcription factors"/>
    <property type="match status" value="1"/>
</dbReference>
<reference evidence="7 8" key="1">
    <citation type="submission" date="2018-11" db="EMBL/GenBank/DDBJ databases">
        <authorList>
            <consortium name="Pathogen Informatics"/>
        </authorList>
    </citation>
    <scope>NUCLEOTIDE SEQUENCE [LARGE SCALE GENOMIC DNA]</scope>
</reference>
<evidence type="ECO:0000256" key="5">
    <source>
        <dbReference type="SAM" id="MobiDB-lite"/>
    </source>
</evidence>
<feature type="domain" description="p53 DNA-binding" evidence="6">
    <location>
        <begin position="5"/>
        <end position="182"/>
    </location>
</feature>
<gene>
    <name evidence="7" type="ORF">DILT_LOCUS8406</name>
</gene>
<keyword evidence="2" id="KW-0805">Transcription regulation</keyword>
<evidence type="ECO:0000256" key="1">
    <source>
        <dbReference type="ARBA" id="ARBA00004123"/>
    </source>
</evidence>
<dbReference type="InterPro" id="IPR012346">
    <property type="entry name" value="p53/RUNT-type_TF_DNA-bd_sf"/>
</dbReference>
<evidence type="ECO:0000256" key="4">
    <source>
        <dbReference type="ARBA" id="ARBA00023242"/>
    </source>
</evidence>
<dbReference type="GO" id="GO:0061343">
    <property type="term" value="P:cell adhesion involved in heart morphogenesis"/>
    <property type="evidence" value="ECO:0007669"/>
    <property type="project" value="TreeGrafter"/>
</dbReference>
<dbReference type="AlphaFoldDB" id="A0A3P7L577"/>
<evidence type="ECO:0000259" key="6">
    <source>
        <dbReference type="Pfam" id="PF00870"/>
    </source>
</evidence>
<dbReference type="InterPro" id="IPR008967">
    <property type="entry name" value="p53-like_TF_DNA-bd_sf"/>
</dbReference>